<name>A0A3N5CPH8_9SPHN</name>
<dbReference type="RefSeq" id="WP_123877981.1">
    <property type="nucleotide sequence ID" value="NZ_RPFZ01000001.1"/>
</dbReference>
<evidence type="ECO:0000256" key="1">
    <source>
        <dbReference type="SAM" id="MobiDB-lite"/>
    </source>
</evidence>
<dbReference type="Proteomes" id="UP000275232">
    <property type="component" value="Unassembled WGS sequence"/>
</dbReference>
<feature type="compositionally biased region" description="Basic and acidic residues" evidence="1">
    <location>
        <begin position="10"/>
        <end position="19"/>
    </location>
</feature>
<dbReference type="AlphaFoldDB" id="A0A3N5CPH8"/>
<feature type="region of interest" description="Disordered" evidence="1">
    <location>
        <begin position="1"/>
        <end position="23"/>
    </location>
</feature>
<keyword evidence="3" id="KW-1185">Reference proteome</keyword>
<proteinExistence type="predicted"/>
<dbReference type="OrthoDB" id="7584526at2"/>
<evidence type="ECO:0000313" key="2">
    <source>
        <dbReference type="EMBL" id="RPF70477.1"/>
    </source>
</evidence>
<dbReference type="EMBL" id="RPFZ01000001">
    <property type="protein sequence ID" value="RPF70477.1"/>
    <property type="molecule type" value="Genomic_DNA"/>
</dbReference>
<evidence type="ECO:0000313" key="3">
    <source>
        <dbReference type="Proteomes" id="UP000275232"/>
    </source>
</evidence>
<protein>
    <submittedName>
        <fullName evidence="2">Uncharacterized protein</fullName>
    </submittedName>
</protein>
<comment type="caution">
    <text evidence="2">The sequence shown here is derived from an EMBL/GenBank/DDBJ whole genome shotgun (WGS) entry which is preliminary data.</text>
</comment>
<reference evidence="2 3" key="1">
    <citation type="submission" date="2018-11" db="EMBL/GenBank/DDBJ databases">
        <title>Erythrobacter spongiae sp. nov., isolated from a marine sponge.</title>
        <authorList>
            <person name="Zhuang L."/>
            <person name="Luo L."/>
        </authorList>
    </citation>
    <scope>NUCLEOTIDE SEQUENCE [LARGE SCALE GENOMIC DNA]</scope>
    <source>
        <strain evidence="2 3">HN-E23</strain>
    </source>
</reference>
<organism evidence="2 3">
    <name type="scientific">Aurantiacibacter spongiae</name>
    <dbReference type="NCBI Taxonomy" id="2488860"/>
    <lineage>
        <taxon>Bacteria</taxon>
        <taxon>Pseudomonadati</taxon>
        <taxon>Pseudomonadota</taxon>
        <taxon>Alphaproteobacteria</taxon>
        <taxon>Sphingomonadales</taxon>
        <taxon>Erythrobacteraceae</taxon>
        <taxon>Aurantiacibacter</taxon>
    </lineage>
</organism>
<gene>
    <name evidence="2" type="ORF">EG799_01660</name>
</gene>
<sequence length="118" mass="13030">MTETTTLLRDIADEVRDPDGAGTLPADLMERIDEALARQSPQSDDSLADQEVEEAAALIAKSQGLNWNETCAYEADPDAWPGFCDSSTCIAAHFEDHDPDWARKYYLAIARAVLDLTR</sequence>
<accession>A0A3N5CPH8</accession>